<name>A0A4Z2FQ65_9TELE</name>
<evidence type="ECO:0000313" key="2">
    <source>
        <dbReference type="Proteomes" id="UP000314294"/>
    </source>
</evidence>
<sequence>MAMLHCGFWPSAARPLPKHLAASQSLVGKRLAAYSNILSRVSTAGCGHADSFSRLLTARYGPAGSPLTELALIRRARSKLSPAPEKKYQGMKVMTE</sequence>
<keyword evidence="2" id="KW-1185">Reference proteome</keyword>
<organism evidence="1 2">
    <name type="scientific">Liparis tanakae</name>
    <name type="common">Tanaka's snailfish</name>
    <dbReference type="NCBI Taxonomy" id="230148"/>
    <lineage>
        <taxon>Eukaryota</taxon>
        <taxon>Metazoa</taxon>
        <taxon>Chordata</taxon>
        <taxon>Craniata</taxon>
        <taxon>Vertebrata</taxon>
        <taxon>Euteleostomi</taxon>
        <taxon>Actinopterygii</taxon>
        <taxon>Neopterygii</taxon>
        <taxon>Teleostei</taxon>
        <taxon>Neoteleostei</taxon>
        <taxon>Acanthomorphata</taxon>
        <taxon>Eupercaria</taxon>
        <taxon>Perciformes</taxon>
        <taxon>Cottioidei</taxon>
        <taxon>Cottales</taxon>
        <taxon>Liparidae</taxon>
        <taxon>Liparis</taxon>
    </lineage>
</organism>
<accession>A0A4Z2FQ65</accession>
<comment type="caution">
    <text evidence="1">The sequence shown here is derived from an EMBL/GenBank/DDBJ whole genome shotgun (WGS) entry which is preliminary data.</text>
</comment>
<gene>
    <name evidence="1" type="ORF">EYF80_046455</name>
</gene>
<reference evidence="1 2" key="1">
    <citation type="submission" date="2019-03" db="EMBL/GenBank/DDBJ databases">
        <title>First draft genome of Liparis tanakae, snailfish: a comprehensive survey of snailfish specific genes.</title>
        <authorList>
            <person name="Kim W."/>
            <person name="Song I."/>
            <person name="Jeong J.-H."/>
            <person name="Kim D."/>
            <person name="Kim S."/>
            <person name="Ryu S."/>
            <person name="Song J.Y."/>
            <person name="Lee S.K."/>
        </authorList>
    </citation>
    <scope>NUCLEOTIDE SEQUENCE [LARGE SCALE GENOMIC DNA]</scope>
    <source>
        <tissue evidence="1">Muscle</tissue>
    </source>
</reference>
<evidence type="ECO:0000313" key="1">
    <source>
        <dbReference type="EMBL" id="TNN43367.1"/>
    </source>
</evidence>
<protein>
    <submittedName>
        <fullName evidence="1">Uncharacterized protein</fullName>
    </submittedName>
</protein>
<dbReference type="Proteomes" id="UP000314294">
    <property type="component" value="Unassembled WGS sequence"/>
</dbReference>
<proteinExistence type="predicted"/>
<dbReference type="AlphaFoldDB" id="A0A4Z2FQ65"/>
<dbReference type="EMBL" id="SRLO01000972">
    <property type="protein sequence ID" value="TNN43367.1"/>
    <property type="molecule type" value="Genomic_DNA"/>
</dbReference>